<dbReference type="Gene3D" id="3.40.1260.10">
    <property type="entry name" value="DsrEFH-like"/>
    <property type="match status" value="1"/>
</dbReference>
<evidence type="ECO:0000313" key="3">
    <source>
        <dbReference type="EMBL" id="MDM4015234.1"/>
    </source>
</evidence>
<organism evidence="3 4">
    <name type="scientific">Roseiconus lacunae</name>
    <dbReference type="NCBI Taxonomy" id="2605694"/>
    <lineage>
        <taxon>Bacteria</taxon>
        <taxon>Pseudomonadati</taxon>
        <taxon>Planctomycetota</taxon>
        <taxon>Planctomycetia</taxon>
        <taxon>Pirellulales</taxon>
        <taxon>Pirellulaceae</taxon>
        <taxon>Roseiconus</taxon>
    </lineage>
</organism>
<dbReference type="InterPro" id="IPR003787">
    <property type="entry name" value="Sulphur_relay_DsrE/F-like"/>
</dbReference>
<sequence length="360" mass="39057">MKNVLLCLLVGVFLVNLQGISQAQEGRGPGQGRGMGRAQGMGPGQGMGRGRGMGRGMQRGHQHDDRHDADHEVFEFLLQHHKKIKRIVKELPDGVETLTESDNAEVAAMIKDHVQWMEYRVEESNPIRMRDPLFAELFKYTDKIKMKHEDTEKGVRVVETSDDPKVAKLIQAHAKVVSKFVENGFAEAMKNHAVPTDAVLTSAEPGKPVIDGHGKVVRMASATHQPLDGSKVAVDITRGGSPGELNSAIEKVAKYLNIFAAAGAEPARGQFAMIFHGDATLAILHPEAYTNEFGTEGNPNVKLLRELHEAGVEMIVCGQTLTGKGKSSDDVLVFVEVGVSALTANVNLQQDGYAFIPLGN</sequence>
<dbReference type="EMBL" id="JASZZN010000004">
    <property type="protein sequence ID" value="MDM4015234.1"/>
    <property type="molecule type" value="Genomic_DNA"/>
</dbReference>
<gene>
    <name evidence="3" type="ORF">QTN89_07325</name>
</gene>
<accession>A0ABT7PFG0</accession>
<reference evidence="3 4" key="1">
    <citation type="submission" date="2023-06" db="EMBL/GenBank/DDBJ databases">
        <title>Roseiconus lacunae JC819 isolated from Gulf of Mannar region, Tamil Nadu.</title>
        <authorList>
            <person name="Pk S."/>
            <person name="Ch S."/>
            <person name="Ch V.R."/>
        </authorList>
    </citation>
    <scope>NUCLEOTIDE SEQUENCE [LARGE SCALE GENOMIC DNA]</scope>
    <source>
        <strain evidence="3 4">JC819</strain>
    </source>
</reference>
<proteinExistence type="predicted"/>
<keyword evidence="4" id="KW-1185">Reference proteome</keyword>
<dbReference type="Pfam" id="PF02635">
    <property type="entry name" value="DsrE"/>
    <property type="match status" value="1"/>
</dbReference>
<feature type="region of interest" description="Disordered" evidence="1">
    <location>
        <begin position="23"/>
        <end position="66"/>
    </location>
</feature>
<feature type="signal peptide" evidence="2">
    <location>
        <begin position="1"/>
        <end position="23"/>
    </location>
</feature>
<name>A0ABT7PFG0_9BACT</name>
<feature type="compositionally biased region" description="Gly residues" evidence="1">
    <location>
        <begin position="27"/>
        <end position="57"/>
    </location>
</feature>
<feature type="chain" id="PRO_5047373942" evidence="2">
    <location>
        <begin position="24"/>
        <end position="360"/>
    </location>
</feature>
<dbReference type="InterPro" id="IPR027396">
    <property type="entry name" value="DsrEFH-like"/>
</dbReference>
<evidence type="ECO:0000256" key="1">
    <source>
        <dbReference type="SAM" id="MobiDB-lite"/>
    </source>
</evidence>
<dbReference type="PANTHER" id="PTHR37691:SF1">
    <property type="entry name" value="BLR3518 PROTEIN"/>
    <property type="match status" value="1"/>
</dbReference>
<evidence type="ECO:0000256" key="2">
    <source>
        <dbReference type="SAM" id="SignalP"/>
    </source>
</evidence>
<comment type="caution">
    <text evidence="3">The sequence shown here is derived from an EMBL/GenBank/DDBJ whole genome shotgun (WGS) entry which is preliminary data.</text>
</comment>
<dbReference type="Proteomes" id="UP001239462">
    <property type="component" value="Unassembled WGS sequence"/>
</dbReference>
<protein>
    <submittedName>
        <fullName evidence="3">DsrE family protein</fullName>
    </submittedName>
</protein>
<dbReference type="RefSeq" id="WP_289162710.1">
    <property type="nucleotide sequence ID" value="NZ_JASZZN010000004.1"/>
</dbReference>
<dbReference type="PANTHER" id="PTHR37691">
    <property type="entry name" value="BLR3518 PROTEIN"/>
    <property type="match status" value="1"/>
</dbReference>
<dbReference type="SUPFAM" id="SSF75169">
    <property type="entry name" value="DsrEFH-like"/>
    <property type="match status" value="1"/>
</dbReference>
<keyword evidence="2" id="KW-0732">Signal</keyword>
<evidence type="ECO:0000313" key="4">
    <source>
        <dbReference type="Proteomes" id="UP001239462"/>
    </source>
</evidence>